<reference evidence="3 4" key="1">
    <citation type="submission" date="2017-07" db="EMBL/GenBank/DDBJ databases">
        <title>Niveispirillum cyanobacteriorum sp. nov., isolated from cyanobacterial aggregates in a eutrophic lake.</title>
        <authorList>
            <person name="Cai H."/>
        </authorList>
    </citation>
    <scope>NUCLEOTIDE SEQUENCE [LARGE SCALE GENOMIC DNA]</scope>
    <source>
        <strain evidence="4">TH1-14</strain>
    </source>
</reference>
<dbReference type="Gene3D" id="3.30.530.20">
    <property type="match status" value="1"/>
</dbReference>
<sequence length="159" mass="17330">MSGQIKPAPVRRSVLVAADPARAFTLFTGRMGAWWPKTHSVGQGSPQVDVVVEPQAGGRWYERTADGGECPWGHVIAWDPPGRLLLAWQVDGTWRFNPDLLTEVEVTFTLEGEGQTRVLLEHRHIERFGDLAAATRDSLDSAGGWQGILNLYAGLVAAG</sequence>
<name>A0A255Z334_9PROT</name>
<comment type="caution">
    <text evidence="3">The sequence shown here is derived from an EMBL/GenBank/DDBJ whole genome shotgun (WGS) entry which is preliminary data.</text>
</comment>
<dbReference type="OrthoDB" id="9800600at2"/>
<dbReference type="AlphaFoldDB" id="A0A255Z334"/>
<dbReference type="Pfam" id="PF08327">
    <property type="entry name" value="AHSA1"/>
    <property type="match status" value="1"/>
</dbReference>
<evidence type="ECO:0000313" key="3">
    <source>
        <dbReference type="EMBL" id="OYQ35897.1"/>
    </source>
</evidence>
<evidence type="ECO:0000256" key="1">
    <source>
        <dbReference type="ARBA" id="ARBA00006817"/>
    </source>
</evidence>
<keyword evidence="4" id="KW-1185">Reference proteome</keyword>
<dbReference type="SUPFAM" id="SSF55961">
    <property type="entry name" value="Bet v1-like"/>
    <property type="match status" value="1"/>
</dbReference>
<feature type="domain" description="Activator of Hsp90 ATPase homologue 1/2-like C-terminal" evidence="2">
    <location>
        <begin position="20"/>
        <end position="149"/>
    </location>
</feature>
<dbReference type="EMBL" id="NOXU01000024">
    <property type="protein sequence ID" value="OYQ35897.1"/>
    <property type="molecule type" value="Genomic_DNA"/>
</dbReference>
<dbReference type="CDD" id="cd08891">
    <property type="entry name" value="SRPBCC_CalC"/>
    <property type="match status" value="1"/>
</dbReference>
<gene>
    <name evidence="3" type="ORF">CHU95_06445</name>
</gene>
<organism evidence="3 4">
    <name type="scientific">Niveispirillum lacus</name>
    <dbReference type="NCBI Taxonomy" id="1981099"/>
    <lineage>
        <taxon>Bacteria</taxon>
        <taxon>Pseudomonadati</taxon>
        <taxon>Pseudomonadota</taxon>
        <taxon>Alphaproteobacteria</taxon>
        <taxon>Rhodospirillales</taxon>
        <taxon>Azospirillaceae</taxon>
        <taxon>Niveispirillum</taxon>
    </lineage>
</organism>
<proteinExistence type="inferred from homology"/>
<dbReference type="RefSeq" id="WP_094454893.1">
    <property type="nucleotide sequence ID" value="NZ_NOXU01000024.1"/>
</dbReference>
<evidence type="ECO:0000313" key="4">
    <source>
        <dbReference type="Proteomes" id="UP000216998"/>
    </source>
</evidence>
<dbReference type="InterPro" id="IPR023393">
    <property type="entry name" value="START-like_dom_sf"/>
</dbReference>
<dbReference type="InterPro" id="IPR013538">
    <property type="entry name" value="ASHA1/2-like_C"/>
</dbReference>
<evidence type="ECO:0000259" key="2">
    <source>
        <dbReference type="Pfam" id="PF08327"/>
    </source>
</evidence>
<comment type="similarity">
    <text evidence="1">Belongs to the AHA1 family.</text>
</comment>
<dbReference type="Proteomes" id="UP000216998">
    <property type="component" value="Unassembled WGS sequence"/>
</dbReference>
<accession>A0A255Z334</accession>
<protein>
    <submittedName>
        <fullName evidence="3">ATPase</fullName>
    </submittedName>
</protein>